<dbReference type="NCBIfam" id="TIGR02999">
    <property type="entry name" value="Sig-70_X6"/>
    <property type="match status" value="1"/>
</dbReference>
<name>A0A167GDV9_9GAMM</name>
<dbReference type="STRING" id="1300342.I596_416"/>
<dbReference type="PANTHER" id="PTHR43133:SF39">
    <property type="entry name" value="SIMILAR TO RNA POLYMERASE SIGMA-E FACTOR"/>
    <property type="match status" value="1"/>
</dbReference>
<dbReference type="KEGG" id="dko:I596_416"/>
<dbReference type="InterPro" id="IPR011517">
    <property type="entry name" value="RNA_pol_sigma70_ECF-like"/>
</dbReference>
<dbReference type="AlphaFoldDB" id="A0A167GDV9"/>
<dbReference type="InterPro" id="IPR053812">
    <property type="entry name" value="HTH_Sigma70_ECF-like"/>
</dbReference>
<dbReference type="InterPro" id="IPR036388">
    <property type="entry name" value="WH-like_DNA-bd_sf"/>
</dbReference>
<accession>A0A167GDV9</accession>
<dbReference type="Proteomes" id="UP000076830">
    <property type="component" value="Chromosome"/>
</dbReference>
<evidence type="ECO:0000313" key="6">
    <source>
        <dbReference type="EMBL" id="ANB16453.1"/>
    </source>
</evidence>
<proteinExistence type="inferred from homology"/>
<keyword evidence="4" id="KW-0804">Transcription</keyword>
<dbReference type="InterPro" id="IPR039425">
    <property type="entry name" value="RNA_pol_sigma-70-like"/>
</dbReference>
<dbReference type="PANTHER" id="PTHR43133">
    <property type="entry name" value="RNA POLYMERASE ECF-TYPE SIGMA FACTO"/>
    <property type="match status" value="1"/>
</dbReference>
<dbReference type="SUPFAM" id="SSF88659">
    <property type="entry name" value="Sigma3 and sigma4 domains of RNA polymerase sigma factors"/>
    <property type="match status" value="1"/>
</dbReference>
<dbReference type="GO" id="GO:0006352">
    <property type="term" value="P:DNA-templated transcription initiation"/>
    <property type="evidence" value="ECO:0007669"/>
    <property type="project" value="InterPro"/>
</dbReference>
<dbReference type="Gene3D" id="1.10.10.10">
    <property type="entry name" value="Winged helix-like DNA-binding domain superfamily/Winged helix DNA-binding domain"/>
    <property type="match status" value="1"/>
</dbReference>
<comment type="similarity">
    <text evidence="1">Belongs to the sigma-70 factor family. ECF subfamily.</text>
</comment>
<evidence type="ECO:0000256" key="3">
    <source>
        <dbReference type="ARBA" id="ARBA00023082"/>
    </source>
</evidence>
<dbReference type="InterPro" id="IPR013325">
    <property type="entry name" value="RNA_pol_sigma_r2"/>
</dbReference>
<dbReference type="GO" id="GO:0016987">
    <property type="term" value="F:sigma factor activity"/>
    <property type="evidence" value="ECO:0007669"/>
    <property type="project" value="UniProtKB-KW"/>
</dbReference>
<dbReference type="Pfam" id="PF07638">
    <property type="entry name" value="Sigma70_ECF"/>
    <property type="match status" value="1"/>
</dbReference>
<evidence type="ECO:0000313" key="7">
    <source>
        <dbReference type="Proteomes" id="UP000076830"/>
    </source>
</evidence>
<dbReference type="EMBL" id="CP015249">
    <property type="protein sequence ID" value="ANB16453.1"/>
    <property type="molecule type" value="Genomic_DNA"/>
</dbReference>
<dbReference type="OrthoDB" id="128473at2"/>
<keyword evidence="7" id="KW-1185">Reference proteome</keyword>
<dbReference type="InterPro" id="IPR013324">
    <property type="entry name" value="RNA_pol_sigma_r3/r4-like"/>
</dbReference>
<feature type="domain" description="RNA polymerase sigma-70 ECF-like HTH" evidence="5">
    <location>
        <begin position="1"/>
        <end position="179"/>
    </location>
</feature>
<evidence type="ECO:0000256" key="4">
    <source>
        <dbReference type="ARBA" id="ARBA00023163"/>
    </source>
</evidence>
<keyword evidence="2" id="KW-0805">Transcription regulation</keyword>
<keyword evidence="3" id="KW-0731">Sigma factor</keyword>
<evidence type="ECO:0000259" key="5">
    <source>
        <dbReference type="Pfam" id="PF07638"/>
    </source>
</evidence>
<reference evidence="6 7" key="1">
    <citation type="submission" date="2016-04" db="EMBL/GenBank/DDBJ databases">
        <title>Complete genome sequence of Dokdonella koreensis DS-123T.</title>
        <authorList>
            <person name="Kim J.F."/>
            <person name="Lee H."/>
            <person name="Kwak M.-J."/>
        </authorList>
    </citation>
    <scope>NUCLEOTIDE SEQUENCE [LARGE SCALE GENOMIC DNA]</scope>
    <source>
        <strain evidence="6 7">DS-123</strain>
    </source>
</reference>
<gene>
    <name evidence="6" type="ORF">I596_416</name>
</gene>
<dbReference type="SUPFAM" id="SSF88946">
    <property type="entry name" value="Sigma2 domain of RNA polymerase sigma factors"/>
    <property type="match status" value="1"/>
</dbReference>
<evidence type="ECO:0000256" key="1">
    <source>
        <dbReference type="ARBA" id="ARBA00010641"/>
    </source>
</evidence>
<dbReference type="RefSeq" id="WP_067643397.1">
    <property type="nucleotide sequence ID" value="NZ_CP015249.1"/>
</dbReference>
<sequence length="183" mass="20137">MTDITLLLAQARTGDAQAWERAVGLVYEDLKRIARGLLGGHGSATFNPTVLVHDCYLRLARGGADGIVDRMHFLALAARAMRQLMLNHARDRVALKRGGGASHVDADAHADAIAEEARGLIELDSALMRLEAEDPRCVRVVECRIFAGMTEQETADALDLPLRTSQRLWLEARQRLADLLDET</sequence>
<protein>
    <submittedName>
        <fullName evidence="6">RNA polymerase sigma factor</fullName>
    </submittedName>
</protein>
<organism evidence="6 7">
    <name type="scientific">Dokdonella koreensis DS-123</name>
    <dbReference type="NCBI Taxonomy" id="1300342"/>
    <lineage>
        <taxon>Bacteria</taxon>
        <taxon>Pseudomonadati</taxon>
        <taxon>Pseudomonadota</taxon>
        <taxon>Gammaproteobacteria</taxon>
        <taxon>Lysobacterales</taxon>
        <taxon>Rhodanobacteraceae</taxon>
        <taxon>Dokdonella</taxon>
    </lineage>
</organism>
<evidence type="ECO:0000256" key="2">
    <source>
        <dbReference type="ARBA" id="ARBA00023015"/>
    </source>
</evidence>